<dbReference type="AlphaFoldDB" id="A0AAW4GAF6"/>
<dbReference type="InterPro" id="IPR048020">
    <property type="entry name" value="Transpos_IS3"/>
</dbReference>
<dbReference type="GO" id="GO:0003677">
    <property type="term" value="F:DNA binding"/>
    <property type="evidence" value="ECO:0007669"/>
    <property type="project" value="InterPro"/>
</dbReference>
<dbReference type="InterPro" id="IPR036388">
    <property type="entry name" value="WH-like_DNA-bd_sf"/>
</dbReference>
<evidence type="ECO:0000256" key="1">
    <source>
        <dbReference type="ARBA" id="ARBA00002286"/>
    </source>
</evidence>
<dbReference type="Proteomes" id="UP001195196">
    <property type="component" value="Unassembled WGS sequence"/>
</dbReference>
<evidence type="ECO:0000259" key="3">
    <source>
        <dbReference type="PROSITE" id="PS50994"/>
    </source>
</evidence>
<dbReference type="Pfam" id="PF01527">
    <property type="entry name" value="HTH_Tnp_1"/>
    <property type="match status" value="1"/>
</dbReference>
<dbReference type="InterPro" id="IPR002514">
    <property type="entry name" value="Transposase_8"/>
</dbReference>
<dbReference type="SUPFAM" id="SSF46689">
    <property type="entry name" value="Homeodomain-like"/>
    <property type="match status" value="1"/>
</dbReference>
<comment type="caution">
    <text evidence="4">The sequence shown here is derived from an EMBL/GenBank/DDBJ whole genome shotgun (WGS) entry which is preliminary data.</text>
</comment>
<dbReference type="GO" id="GO:0004803">
    <property type="term" value="F:transposase activity"/>
    <property type="evidence" value="ECO:0007669"/>
    <property type="project" value="InterPro"/>
</dbReference>
<organism evidence="4 5">
    <name type="scientific">Gordonia rubripertincta</name>
    <name type="common">Rhodococcus corallinus</name>
    <dbReference type="NCBI Taxonomy" id="36822"/>
    <lineage>
        <taxon>Bacteria</taxon>
        <taxon>Bacillati</taxon>
        <taxon>Actinomycetota</taxon>
        <taxon>Actinomycetes</taxon>
        <taxon>Mycobacteriales</taxon>
        <taxon>Gordoniaceae</taxon>
        <taxon>Gordonia</taxon>
    </lineage>
</organism>
<feature type="domain" description="Integrase catalytic" evidence="3">
    <location>
        <begin position="238"/>
        <end position="407"/>
    </location>
</feature>
<gene>
    <name evidence="4" type="ORF">JTZ10_23345</name>
</gene>
<dbReference type="NCBIfam" id="NF033516">
    <property type="entry name" value="transpos_IS3"/>
    <property type="match status" value="1"/>
</dbReference>
<evidence type="ECO:0000313" key="5">
    <source>
        <dbReference type="Proteomes" id="UP001195196"/>
    </source>
</evidence>
<evidence type="ECO:0000256" key="2">
    <source>
        <dbReference type="SAM" id="Coils"/>
    </source>
</evidence>
<dbReference type="InterPro" id="IPR012337">
    <property type="entry name" value="RNaseH-like_sf"/>
</dbReference>
<dbReference type="Gene3D" id="3.30.420.10">
    <property type="entry name" value="Ribonuclease H-like superfamily/Ribonuclease H"/>
    <property type="match status" value="1"/>
</dbReference>
<keyword evidence="2" id="KW-0175">Coiled coil</keyword>
<protein>
    <submittedName>
        <fullName evidence="4">IS3 family transposase</fullName>
    </submittedName>
</protein>
<evidence type="ECO:0000313" key="4">
    <source>
        <dbReference type="EMBL" id="MBM7280673.1"/>
    </source>
</evidence>
<name>A0AAW4GAF6_GORRU</name>
<dbReference type="InterPro" id="IPR025948">
    <property type="entry name" value="HTH-like_dom"/>
</dbReference>
<dbReference type="SUPFAM" id="SSF53098">
    <property type="entry name" value="Ribonuclease H-like"/>
    <property type="match status" value="1"/>
</dbReference>
<comment type="function">
    <text evidence="1">Involved in the transposition of the insertion sequence.</text>
</comment>
<reference evidence="4" key="1">
    <citation type="submission" date="2021-02" db="EMBL/GenBank/DDBJ databases">
        <title>Taxonomy, biology and ecology of Rhodococcus bacteria occurring in California pistachio and other woody hosts as revealed by genome sequence analyses.</title>
        <authorList>
            <person name="Riely B."/>
            <person name="Gai Y."/>
        </authorList>
    </citation>
    <scope>NUCLEOTIDE SEQUENCE</scope>
    <source>
        <strain evidence="4">BP-295</strain>
    </source>
</reference>
<dbReference type="Gene3D" id="1.10.10.10">
    <property type="entry name" value="Winged helix-like DNA-binding domain superfamily/Winged helix DNA-binding domain"/>
    <property type="match status" value="1"/>
</dbReference>
<dbReference type="InterPro" id="IPR001584">
    <property type="entry name" value="Integrase_cat-core"/>
</dbReference>
<dbReference type="EMBL" id="JAFFGU010000041">
    <property type="protein sequence ID" value="MBM7280673.1"/>
    <property type="molecule type" value="Genomic_DNA"/>
</dbReference>
<sequence>MAAPRKFDEETRQRAVRMYRERVAEHGDSKLAARKHVGALLDVKPETLRNWIDRIDRDDLPEGTSTVSDRDAELKKLQRENAELRRANEILKTASAFFGGGGGRPPTAVIVDYIDGYRDRFGVAPICSVLTEHGTKIAPSTYYAAKKRGTVSAAALVEAYAANTVHTMFVANRRLYGVRKMWHTMKRAGHDVGRDQVGRLMSICGAVGVVRGRRRTITTERDDRAPRHPDLIDRRWALPDRPDQWWVADFTYCWTLAGFVYTSFVVDVFSRRILGWRVMTTKATPLVTGVLEQALFTRRRADFAFTATGLVFHSDAGSQYTSIALSEALAESGIAGSIGSVGDALDNALMESTIGLYKSELIDRQRSWTGRAEVERETAAWVHWFNTTRVHSSIGYTSPIEYENDYRQNSSTAASDREVA</sequence>
<dbReference type="GO" id="GO:0015074">
    <property type="term" value="P:DNA integration"/>
    <property type="evidence" value="ECO:0007669"/>
    <property type="project" value="InterPro"/>
</dbReference>
<dbReference type="RefSeq" id="WP_157889537.1">
    <property type="nucleotide sequence ID" value="NZ_JAFFGU010000041.1"/>
</dbReference>
<dbReference type="PROSITE" id="PS50994">
    <property type="entry name" value="INTEGRASE"/>
    <property type="match status" value="1"/>
</dbReference>
<dbReference type="InterPro" id="IPR036397">
    <property type="entry name" value="RNaseH_sf"/>
</dbReference>
<dbReference type="PANTHER" id="PTHR46889">
    <property type="entry name" value="TRANSPOSASE INSF FOR INSERTION SEQUENCE IS3B-RELATED"/>
    <property type="match status" value="1"/>
</dbReference>
<dbReference type="InterPro" id="IPR009057">
    <property type="entry name" value="Homeodomain-like_sf"/>
</dbReference>
<dbReference type="Pfam" id="PF13276">
    <property type="entry name" value="HTH_21"/>
    <property type="match status" value="1"/>
</dbReference>
<dbReference type="Pfam" id="PF00665">
    <property type="entry name" value="rve"/>
    <property type="match status" value="1"/>
</dbReference>
<proteinExistence type="predicted"/>
<dbReference type="InterPro" id="IPR050900">
    <property type="entry name" value="Transposase_IS3/IS150/IS904"/>
</dbReference>
<accession>A0AAW4GAF6</accession>
<dbReference type="Pfam" id="PF13333">
    <property type="entry name" value="rve_2"/>
    <property type="match status" value="1"/>
</dbReference>
<dbReference type="GO" id="GO:0006313">
    <property type="term" value="P:DNA transposition"/>
    <property type="evidence" value="ECO:0007669"/>
    <property type="project" value="InterPro"/>
</dbReference>
<feature type="coiled-coil region" evidence="2">
    <location>
        <begin position="67"/>
        <end position="94"/>
    </location>
</feature>
<dbReference type="PANTHER" id="PTHR46889:SF5">
    <property type="entry name" value="INTEGRASE PROTEIN"/>
    <property type="match status" value="1"/>
</dbReference>